<feature type="transmembrane region" description="Helical" evidence="1">
    <location>
        <begin position="6"/>
        <end position="25"/>
    </location>
</feature>
<keyword evidence="3" id="KW-1185">Reference proteome</keyword>
<keyword evidence="1" id="KW-1133">Transmembrane helix</keyword>
<evidence type="ECO:0000313" key="2">
    <source>
        <dbReference type="EMBL" id="MBR7793800.1"/>
    </source>
</evidence>
<protein>
    <submittedName>
        <fullName evidence="2">Uncharacterized protein</fullName>
    </submittedName>
</protein>
<evidence type="ECO:0000313" key="3">
    <source>
        <dbReference type="Proteomes" id="UP000682982"/>
    </source>
</evidence>
<gene>
    <name evidence="2" type="ORF">KDM87_14465</name>
</gene>
<comment type="caution">
    <text evidence="2">The sequence shown here is derived from an EMBL/GenBank/DDBJ whole genome shotgun (WGS) entry which is preliminary data.</text>
</comment>
<accession>A0ABS5H5H7</accession>
<sequence length="135" mass="14619">MNKLIIGSVVIAVATAGFFIVRTVTESKKIEGFKQNVTRNLKDPESAKFRDLKLNKAKTALCGEVNAKNGFGAYGGYQAFVAVDSAAFIMRGDSCNIGSITSQIECMSERNKFLEQSVKNECIKASDIPSLTKGK</sequence>
<organism evidence="2 3">
    <name type="scientific">Undibacterium rivi</name>
    <dbReference type="NCBI Taxonomy" id="2828729"/>
    <lineage>
        <taxon>Bacteria</taxon>
        <taxon>Pseudomonadati</taxon>
        <taxon>Pseudomonadota</taxon>
        <taxon>Betaproteobacteria</taxon>
        <taxon>Burkholderiales</taxon>
        <taxon>Oxalobacteraceae</taxon>
        <taxon>Undibacterium</taxon>
    </lineage>
</organism>
<keyword evidence="1" id="KW-0472">Membrane</keyword>
<reference evidence="2 3" key="1">
    <citation type="submission" date="2021-04" db="EMBL/GenBank/DDBJ databases">
        <title>novel species isolated from subtropical streams in China.</title>
        <authorList>
            <person name="Lu H."/>
        </authorList>
    </citation>
    <scope>NUCLEOTIDE SEQUENCE [LARGE SCALE GENOMIC DNA]</scope>
    <source>
        <strain evidence="2 3">FT147W</strain>
    </source>
</reference>
<keyword evidence="1" id="KW-0812">Transmembrane</keyword>
<dbReference type="Proteomes" id="UP000682982">
    <property type="component" value="Unassembled WGS sequence"/>
</dbReference>
<dbReference type="RefSeq" id="WP_212679737.1">
    <property type="nucleotide sequence ID" value="NZ_JAGSPK010000005.1"/>
</dbReference>
<proteinExistence type="predicted"/>
<dbReference type="EMBL" id="JAGSPK010000005">
    <property type="protein sequence ID" value="MBR7793800.1"/>
    <property type="molecule type" value="Genomic_DNA"/>
</dbReference>
<evidence type="ECO:0000256" key="1">
    <source>
        <dbReference type="SAM" id="Phobius"/>
    </source>
</evidence>
<name>A0ABS5H5H7_9BURK</name>